<dbReference type="GO" id="GO:0035925">
    <property type="term" value="F:mRNA 3'-UTR AU-rich region binding"/>
    <property type="evidence" value="ECO:0007669"/>
    <property type="project" value="TreeGrafter"/>
</dbReference>
<evidence type="ECO:0000256" key="4">
    <source>
        <dbReference type="ARBA" id="ARBA00022490"/>
    </source>
</evidence>
<protein>
    <recommendedName>
        <fullName evidence="9">Ribosomal RNA-processing protein 43</fullName>
    </recommendedName>
</protein>
<dbReference type="Pfam" id="PF01138">
    <property type="entry name" value="RNase_PH"/>
    <property type="match status" value="1"/>
</dbReference>
<keyword evidence="7" id="KW-0694">RNA-binding</keyword>
<dbReference type="Pfam" id="PF03725">
    <property type="entry name" value="RNase_PH_C"/>
    <property type="match status" value="1"/>
</dbReference>
<dbReference type="Gene3D" id="3.30.230.70">
    <property type="entry name" value="GHMP Kinase, N-terminal domain"/>
    <property type="match status" value="1"/>
</dbReference>
<comment type="similarity">
    <text evidence="3">Belongs to the RNase PH family.</text>
</comment>
<dbReference type="GO" id="GO:0000177">
    <property type="term" value="C:cytoplasmic exosome (RNase complex)"/>
    <property type="evidence" value="ECO:0007669"/>
    <property type="project" value="TreeGrafter"/>
</dbReference>
<organism evidence="12">
    <name type="scientific">Rhodnius neglectus</name>
    <dbReference type="NCBI Taxonomy" id="72488"/>
    <lineage>
        <taxon>Eukaryota</taxon>
        <taxon>Metazoa</taxon>
        <taxon>Ecdysozoa</taxon>
        <taxon>Arthropoda</taxon>
        <taxon>Hexapoda</taxon>
        <taxon>Insecta</taxon>
        <taxon>Pterygota</taxon>
        <taxon>Neoptera</taxon>
        <taxon>Paraneoptera</taxon>
        <taxon>Hemiptera</taxon>
        <taxon>Heteroptera</taxon>
        <taxon>Panheteroptera</taxon>
        <taxon>Cimicomorpha</taxon>
        <taxon>Reduviidae</taxon>
        <taxon>Triatominae</taxon>
        <taxon>Rhodnius</taxon>
    </lineage>
</organism>
<dbReference type="InterPro" id="IPR020568">
    <property type="entry name" value="Ribosomal_Su5_D2-typ_SF"/>
</dbReference>
<dbReference type="GO" id="GO:0034476">
    <property type="term" value="P:U5 snRNA 3'-end processing"/>
    <property type="evidence" value="ECO:0007669"/>
    <property type="project" value="TreeGrafter"/>
</dbReference>
<dbReference type="AlphaFoldDB" id="A0A0P4VN40"/>
<dbReference type="GO" id="GO:0071035">
    <property type="term" value="P:nuclear polyadenylation-dependent rRNA catabolic process"/>
    <property type="evidence" value="ECO:0007669"/>
    <property type="project" value="TreeGrafter"/>
</dbReference>
<dbReference type="GO" id="GO:0071038">
    <property type="term" value="P:TRAMP-dependent tRNA surveillance pathway"/>
    <property type="evidence" value="ECO:0007669"/>
    <property type="project" value="TreeGrafter"/>
</dbReference>
<keyword evidence="6" id="KW-0271">Exosome</keyword>
<dbReference type="SUPFAM" id="SSF54211">
    <property type="entry name" value="Ribosomal protein S5 domain 2-like"/>
    <property type="match status" value="1"/>
</dbReference>
<keyword evidence="8" id="KW-0539">Nucleus</keyword>
<dbReference type="InterPro" id="IPR027408">
    <property type="entry name" value="PNPase/RNase_PH_dom_sf"/>
</dbReference>
<comment type="subcellular location">
    <subcellularLocation>
        <location evidence="1">Cytoplasm</location>
    </subcellularLocation>
    <subcellularLocation>
        <location evidence="2">Nucleus</location>
        <location evidence="2">Nucleolus</location>
    </subcellularLocation>
</comment>
<feature type="domain" description="Exoribonuclease phosphorolytic" evidence="11">
    <location>
        <begin position="172"/>
        <end position="234"/>
    </location>
</feature>
<dbReference type="GO" id="GO:0000176">
    <property type="term" value="C:nuclear exosome (RNase complex)"/>
    <property type="evidence" value="ECO:0007669"/>
    <property type="project" value="TreeGrafter"/>
</dbReference>
<evidence type="ECO:0000256" key="8">
    <source>
        <dbReference type="ARBA" id="ARBA00023242"/>
    </source>
</evidence>
<dbReference type="GO" id="GO:0034475">
    <property type="term" value="P:U4 snRNA 3'-end processing"/>
    <property type="evidence" value="ECO:0007669"/>
    <property type="project" value="TreeGrafter"/>
</dbReference>
<dbReference type="GO" id="GO:0034473">
    <property type="term" value="P:U1 snRNA 3'-end processing"/>
    <property type="evidence" value="ECO:0007669"/>
    <property type="project" value="TreeGrafter"/>
</dbReference>
<keyword evidence="5" id="KW-0698">rRNA processing</keyword>
<dbReference type="GO" id="GO:0000467">
    <property type="term" value="P:exonucleolytic trimming to generate mature 3'-end of 5.8S rRNA from tricistronic rRNA transcript (SSU-rRNA, 5.8S rRNA, LSU-rRNA)"/>
    <property type="evidence" value="ECO:0007669"/>
    <property type="project" value="TreeGrafter"/>
</dbReference>
<dbReference type="PANTHER" id="PTHR11097:SF9">
    <property type="entry name" value="EXOSOME COMPLEX COMPONENT RRP43"/>
    <property type="match status" value="1"/>
</dbReference>
<feature type="domain" description="Exoribonuclease phosphorolytic" evidence="10">
    <location>
        <begin position="13"/>
        <end position="145"/>
    </location>
</feature>
<feature type="non-terminal residue" evidence="12">
    <location>
        <position position="1"/>
    </location>
</feature>
<dbReference type="InterPro" id="IPR036345">
    <property type="entry name" value="ExoRNase_PH_dom2_sf"/>
</dbReference>
<dbReference type="InterPro" id="IPR001247">
    <property type="entry name" value="ExoRNase_PH_dom1"/>
</dbReference>
<dbReference type="GO" id="GO:0016075">
    <property type="term" value="P:rRNA catabolic process"/>
    <property type="evidence" value="ECO:0007669"/>
    <property type="project" value="TreeGrafter"/>
</dbReference>
<evidence type="ECO:0000256" key="3">
    <source>
        <dbReference type="ARBA" id="ARBA00006678"/>
    </source>
</evidence>
<evidence type="ECO:0000259" key="10">
    <source>
        <dbReference type="Pfam" id="PF01138"/>
    </source>
</evidence>
<keyword evidence="4" id="KW-0963">Cytoplasm</keyword>
<reference evidence="12" key="1">
    <citation type="journal article" date="2016" name="PLoS Negl. Trop. Dis.">
        <title>A Deep Insight into the Sialome of Rhodnius neglectus, a Vector of Chagas Disease.</title>
        <authorList>
            <person name="Santiago P.B."/>
            <person name="Assumpcao T.C."/>
            <person name="Araujo C.N."/>
            <person name="Bastos I.M."/>
            <person name="Neves D."/>
            <person name="Silva I.G."/>
            <person name="Charneau S."/>
            <person name="Queiroz R.M."/>
            <person name="Raiol T."/>
            <person name="Oliveira J.V."/>
            <person name="Sousa M.V."/>
            <person name="Calvo E."/>
            <person name="Ribeiro J.M."/>
            <person name="Santana J.M."/>
        </authorList>
    </citation>
    <scope>NUCLEOTIDE SEQUENCE</scope>
    <source>
        <tissue evidence="12">Salivary glands</tissue>
    </source>
</reference>
<evidence type="ECO:0000256" key="7">
    <source>
        <dbReference type="ARBA" id="ARBA00022884"/>
    </source>
</evidence>
<dbReference type="GO" id="GO:0005730">
    <property type="term" value="C:nucleolus"/>
    <property type="evidence" value="ECO:0007669"/>
    <property type="project" value="UniProtKB-SubCell"/>
</dbReference>
<evidence type="ECO:0000256" key="1">
    <source>
        <dbReference type="ARBA" id="ARBA00004496"/>
    </source>
</evidence>
<name>A0A0P4VN40_9HEMI</name>
<proteinExistence type="evidence at transcript level"/>
<sequence length="261" mass="29472">LRPHKSRRTLMNYRQIQANINVVKTADGSSIVKIGKTNVLCGVYVELVAPEDKTLNRGLIEVKTSVSDLSRLSSYVEEHVLNLPHCTSVLERLYSSVIDTNALSLNKGKMVWLVSIQIMCHKYDGGFWDSAVLAVYLALKTVKIPVMEYDEESKKFFMKGDLTIPMPLNYCPVSTTFGLFEGKLFTDLTLEEEVVVDTCITVITDKELILTFDKRGPHLVSDEQMKTCIKLAKSRDSIMKRAIETILSQSDEQVELIMETK</sequence>
<evidence type="ECO:0000256" key="5">
    <source>
        <dbReference type="ARBA" id="ARBA00022552"/>
    </source>
</evidence>
<dbReference type="InterPro" id="IPR015847">
    <property type="entry name" value="ExoRNase_PH_dom2"/>
</dbReference>
<evidence type="ECO:0000256" key="2">
    <source>
        <dbReference type="ARBA" id="ARBA00004604"/>
    </source>
</evidence>
<evidence type="ECO:0000259" key="11">
    <source>
        <dbReference type="Pfam" id="PF03725"/>
    </source>
</evidence>
<evidence type="ECO:0000256" key="9">
    <source>
        <dbReference type="ARBA" id="ARBA00030617"/>
    </source>
</evidence>
<dbReference type="PANTHER" id="PTHR11097">
    <property type="entry name" value="EXOSOME COMPLEX EXONUCLEASE RIBOSOMAL RNA PROCESSING PROTEIN"/>
    <property type="match status" value="1"/>
</dbReference>
<dbReference type="GO" id="GO:0071028">
    <property type="term" value="P:nuclear mRNA surveillance"/>
    <property type="evidence" value="ECO:0007669"/>
    <property type="project" value="TreeGrafter"/>
</dbReference>
<evidence type="ECO:0000313" key="12">
    <source>
        <dbReference type="EMBL" id="JAI53887.1"/>
    </source>
</evidence>
<dbReference type="SUPFAM" id="SSF55666">
    <property type="entry name" value="Ribonuclease PH domain 2-like"/>
    <property type="match status" value="1"/>
</dbReference>
<accession>A0A0P4VN40</accession>
<dbReference type="EMBL" id="GDKW01002708">
    <property type="protein sequence ID" value="JAI53887.1"/>
    <property type="molecule type" value="mRNA"/>
</dbReference>
<dbReference type="InterPro" id="IPR050590">
    <property type="entry name" value="Exosome_comp_Rrp42_subfam"/>
</dbReference>
<evidence type="ECO:0000256" key="6">
    <source>
        <dbReference type="ARBA" id="ARBA00022835"/>
    </source>
</evidence>